<comment type="similarity">
    <text evidence="2 6">Belongs to the 4-toluene sulfonate uptake permease (TSUP) (TC 2.A.102) family.</text>
</comment>
<dbReference type="Pfam" id="PF01925">
    <property type="entry name" value="TauE"/>
    <property type="match status" value="1"/>
</dbReference>
<comment type="subcellular location">
    <subcellularLocation>
        <location evidence="6">Cell membrane</location>
        <topology evidence="6">Multi-pass membrane protein</topology>
    </subcellularLocation>
    <subcellularLocation>
        <location evidence="1">Membrane</location>
        <topology evidence="1">Multi-pass membrane protein</topology>
    </subcellularLocation>
</comment>
<dbReference type="GO" id="GO:0005886">
    <property type="term" value="C:plasma membrane"/>
    <property type="evidence" value="ECO:0007669"/>
    <property type="project" value="UniProtKB-SubCell"/>
</dbReference>
<keyword evidence="4 6" id="KW-1133">Transmembrane helix</keyword>
<protein>
    <recommendedName>
        <fullName evidence="6">Probable membrane transporter protein</fullName>
    </recommendedName>
</protein>
<evidence type="ECO:0000256" key="3">
    <source>
        <dbReference type="ARBA" id="ARBA00022692"/>
    </source>
</evidence>
<evidence type="ECO:0000313" key="7">
    <source>
        <dbReference type="EMBL" id="CAB1128297.1"/>
    </source>
</evidence>
<keyword evidence="8" id="KW-1185">Reference proteome</keyword>
<feature type="transmembrane region" description="Helical" evidence="6">
    <location>
        <begin position="98"/>
        <end position="119"/>
    </location>
</feature>
<keyword evidence="3 6" id="KW-0812">Transmembrane</keyword>
<evidence type="ECO:0000256" key="1">
    <source>
        <dbReference type="ARBA" id="ARBA00004141"/>
    </source>
</evidence>
<evidence type="ECO:0000256" key="2">
    <source>
        <dbReference type="ARBA" id="ARBA00009142"/>
    </source>
</evidence>
<dbReference type="EMBL" id="LR778114">
    <property type="protein sequence ID" value="CAB1128297.1"/>
    <property type="molecule type" value="Genomic_DNA"/>
</dbReference>
<feature type="transmembrane region" description="Helical" evidence="6">
    <location>
        <begin position="143"/>
        <end position="176"/>
    </location>
</feature>
<dbReference type="PANTHER" id="PTHR43701:SF2">
    <property type="entry name" value="MEMBRANE TRANSPORTER PROTEIN YJNA-RELATED"/>
    <property type="match status" value="1"/>
</dbReference>
<gene>
    <name evidence="7" type="ORF">R50_0791</name>
</gene>
<feature type="transmembrane region" description="Helical" evidence="6">
    <location>
        <begin position="240"/>
        <end position="257"/>
    </location>
</feature>
<dbReference type="Proteomes" id="UP000503399">
    <property type="component" value="Chromosome"/>
</dbReference>
<organism evidence="7 8">
    <name type="scientific">Candidatus Hydrogenisulfobacillus filiaventi</name>
    <dbReference type="NCBI Taxonomy" id="2707344"/>
    <lineage>
        <taxon>Bacteria</taxon>
        <taxon>Bacillati</taxon>
        <taxon>Bacillota</taxon>
        <taxon>Clostridia</taxon>
        <taxon>Eubacteriales</taxon>
        <taxon>Clostridiales Family XVII. Incertae Sedis</taxon>
        <taxon>Candidatus Hydrogenisulfobacillus</taxon>
    </lineage>
</organism>
<dbReference type="PANTHER" id="PTHR43701">
    <property type="entry name" value="MEMBRANE TRANSPORTER PROTEIN MJ0441-RELATED"/>
    <property type="match status" value="1"/>
</dbReference>
<dbReference type="InterPro" id="IPR051598">
    <property type="entry name" value="TSUP/Inactive_protease-like"/>
</dbReference>
<feature type="transmembrane region" description="Helical" evidence="6">
    <location>
        <begin position="210"/>
        <end position="228"/>
    </location>
</feature>
<dbReference type="KEGG" id="hfv:R50_0791"/>
<accession>A0A6F8ZEU6</accession>
<evidence type="ECO:0000256" key="4">
    <source>
        <dbReference type="ARBA" id="ARBA00022989"/>
    </source>
</evidence>
<evidence type="ECO:0000256" key="5">
    <source>
        <dbReference type="ARBA" id="ARBA00023136"/>
    </source>
</evidence>
<dbReference type="AlphaFoldDB" id="A0A6F8ZEU6"/>
<keyword evidence="5 6" id="KW-0472">Membrane</keyword>
<reference evidence="7 8" key="1">
    <citation type="submission" date="2020-02" db="EMBL/GenBank/DDBJ databases">
        <authorList>
            <person name="Hogendoorn C."/>
        </authorList>
    </citation>
    <scope>NUCLEOTIDE SEQUENCE [LARGE SCALE GENOMIC DNA]</scope>
    <source>
        <strain evidence="7">R501</strain>
    </source>
</reference>
<proteinExistence type="inferred from homology"/>
<feature type="transmembrane region" description="Helical" evidence="6">
    <location>
        <begin position="183"/>
        <end position="204"/>
    </location>
</feature>
<sequence>MPVIWLLLTGVVTGTLTGFTGASAVVVVVPALTVGLHLPFREAVGTSLAVDVVTSLAVTRSYARAGNLRLRRAWILILGAMAGAQTGVLLAHRLPVRGLVGGFAVFMFGMAANFFWHAWRDIPLVSVRARAAVRPPASPARRLAGVGLIGFLVGNVAGLIGASGGVLFLLALLYGLGFTLREAVGTGTAAMALSALSGALGYARQGEVDAAAWAVVGLVAVVTGFYVAGGVQRIPERFQAAGTGLILLGVGLAMVWHG</sequence>
<dbReference type="InterPro" id="IPR002781">
    <property type="entry name" value="TM_pro_TauE-like"/>
</dbReference>
<evidence type="ECO:0000313" key="8">
    <source>
        <dbReference type="Proteomes" id="UP000503399"/>
    </source>
</evidence>
<keyword evidence="6" id="KW-1003">Cell membrane</keyword>
<name>A0A6F8ZEU6_9FIRM</name>
<evidence type="ECO:0000256" key="6">
    <source>
        <dbReference type="RuleBase" id="RU363041"/>
    </source>
</evidence>
<feature type="transmembrane region" description="Helical" evidence="6">
    <location>
        <begin position="73"/>
        <end position="91"/>
    </location>
</feature>